<dbReference type="SMART" id="SM00347">
    <property type="entry name" value="HTH_MARR"/>
    <property type="match status" value="1"/>
</dbReference>
<dbReference type="PATRIC" id="fig|512565.3.peg.6032"/>
<dbReference type="HOGENOM" id="CLU_083287_2_2_11"/>
<evidence type="ECO:0000313" key="2">
    <source>
        <dbReference type="EMBL" id="BAL91257.1"/>
    </source>
</evidence>
<keyword evidence="3" id="KW-1185">Reference proteome</keyword>
<organism evidence="2 3">
    <name type="scientific">Actinoplanes missouriensis (strain ATCC 14538 / DSM 43046 / CBS 188.64 / JCM 3121 / NBRC 102363 / NCIMB 12654 / NRRL B-3342 / UNCC 431)</name>
    <dbReference type="NCBI Taxonomy" id="512565"/>
    <lineage>
        <taxon>Bacteria</taxon>
        <taxon>Bacillati</taxon>
        <taxon>Actinomycetota</taxon>
        <taxon>Actinomycetes</taxon>
        <taxon>Micromonosporales</taxon>
        <taxon>Micromonosporaceae</taxon>
        <taxon>Actinoplanes</taxon>
    </lineage>
</organism>
<dbReference type="PANTHER" id="PTHR33164">
    <property type="entry name" value="TRANSCRIPTIONAL REGULATOR, MARR FAMILY"/>
    <property type="match status" value="1"/>
</dbReference>
<dbReference type="InterPro" id="IPR000835">
    <property type="entry name" value="HTH_MarR-typ"/>
</dbReference>
<feature type="domain" description="HTH marR-type" evidence="1">
    <location>
        <begin position="8"/>
        <end position="147"/>
    </location>
</feature>
<dbReference type="GO" id="GO:0006950">
    <property type="term" value="P:response to stress"/>
    <property type="evidence" value="ECO:0007669"/>
    <property type="project" value="TreeGrafter"/>
</dbReference>
<dbReference type="Pfam" id="PF12802">
    <property type="entry name" value="MarR_2"/>
    <property type="match status" value="1"/>
</dbReference>
<evidence type="ECO:0000259" key="1">
    <source>
        <dbReference type="PROSITE" id="PS50995"/>
    </source>
</evidence>
<dbReference type="KEGG" id="ams:AMIS_60370"/>
<protein>
    <submittedName>
        <fullName evidence="2">Putative MarR-family transcriptional regulator</fullName>
    </submittedName>
</protein>
<dbReference type="PROSITE" id="PS50995">
    <property type="entry name" value="HTH_MARR_2"/>
    <property type="match status" value="1"/>
</dbReference>
<dbReference type="PANTHER" id="PTHR33164:SF99">
    <property type="entry name" value="MARR FAMILY REGULATORY PROTEIN"/>
    <property type="match status" value="1"/>
</dbReference>
<dbReference type="PRINTS" id="PR00598">
    <property type="entry name" value="HTHMARR"/>
</dbReference>
<dbReference type="AlphaFoldDB" id="I0HE20"/>
<dbReference type="InterPro" id="IPR036390">
    <property type="entry name" value="WH_DNA-bd_sf"/>
</dbReference>
<dbReference type="GO" id="GO:0003700">
    <property type="term" value="F:DNA-binding transcription factor activity"/>
    <property type="evidence" value="ECO:0007669"/>
    <property type="project" value="InterPro"/>
</dbReference>
<proteinExistence type="predicted"/>
<dbReference type="eggNOG" id="COG1846">
    <property type="taxonomic scope" value="Bacteria"/>
</dbReference>
<dbReference type="STRING" id="512565.AMIS_60370"/>
<dbReference type="SUPFAM" id="SSF46785">
    <property type="entry name" value="Winged helix' DNA-binding domain"/>
    <property type="match status" value="1"/>
</dbReference>
<dbReference type="RefSeq" id="WP_014446144.1">
    <property type="nucleotide sequence ID" value="NC_017093.1"/>
</dbReference>
<reference evidence="2 3" key="1">
    <citation type="submission" date="2012-02" db="EMBL/GenBank/DDBJ databases">
        <title>Complete genome sequence of Actinoplanes missouriensis 431 (= NBRC 102363).</title>
        <authorList>
            <person name="Ohnishi Y."/>
            <person name="Ishikawa J."/>
            <person name="Sekine M."/>
            <person name="Hosoyama A."/>
            <person name="Harada T."/>
            <person name="Narita H."/>
            <person name="Hata T."/>
            <person name="Konno Y."/>
            <person name="Tutikane K."/>
            <person name="Fujita N."/>
            <person name="Horinouchi S."/>
            <person name="Hayakawa M."/>
        </authorList>
    </citation>
    <scope>NUCLEOTIDE SEQUENCE [LARGE SCALE GENOMIC DNA]</scope>
    <source>
        <strain evidence="3">ATCC 14538 / DSM 43046 / CBS 188.64 / JCM 3121 / NBRC 102363 / NCIMB 12654 / NRRL B-3342 / UNCC 431</strain>
    </source>
</reference>
<evidence type="ECO:0000313" key="3">
    <source>
        <dbReference type="Proteomes" id="UP000007882"/>
    </source>
</evidence>
<dbReference type="Proteomes" id="UP000007882">
    <property type="component" value="Chromosome"/>
</dbReference>
<dbReference type="EMBL" id="AP012319">
    <property type="protein sequence ID" value="BAL91257.1"/>
    <property type="molecule type" value="Genomic_DNA"/>
</dbReference>
<accession>I0HE20</accession>
<dbReference type="Gene3D" id="1.10.10.10">
    <property type="entry name" value="Winged helix-like DNA-binding domain superfamily/Winged helix DNA-binding domain"/>
    <property type="match status" value="1"/>
</dbReference>
<dbReference type="InterPro" id="IPR039422">
    <property type="entry name" value="MarR/SlyA-like"/>
</dbReference>
<gene>
    <name evidence="2" type="ordered locus">AMIS_60370</name>
</gene>
<sequence>MAEPRWLTDPEMRTWLNVTQVLMLLPAALDRQLREDAGIPHAYYQILATLSGADGRCLRMTDLARVVGTTTSRLSHAVASLEQRGWVERQACPSDKRGQVAHLTEAGWETLRAAAPGHVEEVRRLVFDNLDPEDIAQLGAITAKMLPPLAAS</sequence>
<dbReference type="InterPro" id="IPR036388">
    <property type="entry name" value="WH-like_DNA-bd_sf"/>
</dbReference>
<name>I0HE20_ACTM4</name>